<evidence type="ECO:0000256" key="3">
    <source>
        <dbReference type="ARBA" id="ARBA00022806"/>
    </source>
</evidence>
<proteinExistence type="predicted"/>
<evidence type="ECO:0000259" key="5">
    <source>
        <dbReference type="PROSITE" id="PS51206"/>
    </source>
</evidence>
<evidence type="ECO:0000256" key="4">
    <source>
        <dbReference type="ARBA" id="ARBA00022840"/>
    </source>
</evidence>
<dbReference type="GO" id="GO:0016787">
    <property type="term" value="F:hydrolase activity"/>
    <property type="evidence" value="ECO:0007669"/>
    <property type="project" value="UniProtKB-KW"/>
</dbReference>
<dbReference type="PROSITE" id="PS51206">
    <property type="entry name" value="SF3_HELICASE_1"/>
    <property type="match status" value="1"/>
</dbReference>
<reference evidence="7" key="1">
    <citation type="submission" date="2017-09" db="EMBL/GenBank/DDBJ databases">
        <authorList>
            <person name="Shetty A S."/>
        </authorList>
    </citation>
    <scope>NUCLEOTIDE SEQUENCE [LARGE SCALE GENOMIC DNA]</scope>
</reference>
<dbReference type="SUPFAM" id="SSF52540">
    <property type="entry name" value="P-loop containing nucleoside triphosphate hydrolases"/>
    <property type="match status" value="1"/>
</dbReference>
<dbReference type="InterPro" id="IPR051620">
    <property type="entry name" value="ORF904-like_C"/>
</dbReference>
<dbReference type="KEGG" id="ehl:EHLA_0437"/>
<dbReference type="Pfam" id="PF03288">
    <property type="entry name" value="Pox_D5"/>
    <property type="match status" value="1"/>
</dbReference>
<sequence length="463" mass="52845">MAKNRKTPDMNLPVWFDGQNINEALFCEEFLQERRIIFANGAFFTPDGRVTDDLPLRGEIYDKLKFCAVNNIPRKITNILEVLKLEAQVPDFPPERDRIHVSNGTLLLNGTFTEGRPAIVRSRLPVAYNPNAPAPVIWMNFLDGLLHAEDIPTLQEFIGYCLIPSNKGQRMMVIKGNGGEGKSQIGAVLSTIFGTNMKDGSIGKISENRFARADLEHILLCVDDDMRMEALRQTNYVKSIVTAQGKMDLERKGKQSYQGWMFARLLAFSNGDLQALYDRSDGFYRRQLVLTTKEKPVDRADDPDLAEKMKAEAEGIFLWAFEGLQRLVANNFKFSESDRIRENREAVKRDNNNIFDFMESEGYIRRKVDASISSKDFYEIYRMWCEENSLAPLKARSFSDAMVANAKKFNLEHCNNITNSAGRRVWGFIGVEAIARPHINGFYDVSPCTYVPEDIPKEWRDES</sequence>
<dbReference type="GO" id="GO:0004386">
    <property type="term" value="F:helicase activity"/>
    <property type="evidence" value="ECO:0007669"/>
    <property type="project" value="UniProtKB-KW"/>
</dbReference>
<dbReference type="EMBL" id="LT907978">
    <property type="protein sequence ID" value="SOB71202.1"/>
    <property type="molecule type" value="Genomic_DNA"/>
</dbReference>
<evidence type="ECO:0000256" key="1">
    <source>
        <dbReference type="ARBA" id="ARBA00022741"/>
    </source>
</evidence>
<keyword evidence="3 6" id="KW-0347">Helicase</keyword>
<accession>A0A285PPQ3</accession>
<dbReference type="Gene3D" id="3.40.50.300">
    <property type="entry name" value="P-loop containing nucleotide triphosphate hydrolases"/>
    <property type="match status" value="1"/>
</dbReference>
<dbReference type="NCBIfam" id="TIGR01613">
    <property type="entry name" value="primase_Cterm"/>
    <property type="match status" value="1"/>
</dbReference>
<protein>
    <submittedName>
        <fullName evidence="6">Helicase, superfamily 3, DNA virus</fullName>
    </submittedName>
</protein>
<dbReference type="InterPro" id="IPR014015">
    <property type="entry name" value="Helicase_SF3_DNA-vir"/>
</dbReference>
<gene>
    <name evidence="6" type="ORF">EHLA_0437</name>
</gene>
<name>A0A285PPQ3_9FIRM</name>
<dbReference type="PANTHER" id="PTHR35372:SF2">
    <property type="entry name" value="SF3 HELICASE DOMAIN-CONTAINING PROTEIN"/>
    <property type="match status" value="1"/>
</dbReference>
<keyword evidence="1" id="KW-0547">Nucleotide-binding</keyword>
<dbReference type="GO" id="GO:0005524">
    <property type="term" value="F:ATP binding"/>
    <property type="evidence" value="ECO:0007669"/>
    <property type="project" value="UniProtKB-KW"/>
</dbReference>
<dbReference type="AlphaFoldDB" id="A0A285PPQ3"/>
<evidence type="ECO:0000256" key="2">
    <source>
        <dbReference type="ARBA" id="ARBA00022801"/>
    </source>
</evidence>
<dbReference type="Pfam" id="PF19263">
    <property type="entry name" value="DUF5906"/>
    <property type="match status" value="1"/>
</dbReference>
<dbReference type="InterPro" id="IPR045455">
    <property type="entry name" value="NrS-1_pol-like_helicase"/>
</dbReference>
<dbReference type="Proteomes" id="UP000217549">
    <property type="component" value="Chromosome I"/>
</dbReference>
<dbReference type="InterPro" id="IPR004968">
    <property type="entry name" value="DNA_primase/NTPase_C"/>
</dbReference>
<dbReference type="InterPro" id="IPR027417">
    <property type="entry name" value="P-loop_NTPase"/>
</dbReference>
<dbReference type="RefSeq" id="WP_096239156.1">
    <property type="nucleotide sequence ID" value="NZ_LT907978.1"/>
</dbReference>
<dbReference type="InterPro" id="IPR006500">
    <property type="entry name" value="Helicase_put_C_phage/plasmid"/>
</dbReference>
<keyword evidence="2" id="KW-0378">Hydrolase</keyword>
<evidence type="ECO:0000313" key="7">
    <source>
        <dbReference type="Proteomes" id="UP000217549"/>
    </source>
</evidence>
<keyword evidence="7" id="KW-1185">Reference proteome</keyword>
<keyword evidence="4" id="KW-0067">ATP-binding</keyword>
<dbReference type="PANTHER" id="PTHR35372">
    <property type="entry name" value="ATP BINDING PROTEIN-RELATED"/>
    <property type="match status" value="1"/>
</dbReference>
<organism evidence="6 7">
    <name type="scientific">Anaerobutyricum hallii</name>
    <dbReference type="NCBI Taxonomy" id="39488"/>
    <lineage>
        <taxon>Bacteria</taxon>
        <taxon>Bacillati</taxon>
        <taxon>Bacillota</taxon>
        <taxon>Clostridia</taxon>
        <taxon>Lachnospirales</taxon>
        <taxon>Lachnospiraceae</taxon>
        <taxon>Anaerobutyricum</taxon>
    </lineage>
</organism>
<feature type="domain" description="SF3 helicase" evidence="5">
    <location>
        <begin position="149"/>
        <end position="305"/>
    </location>
</feature>
<evidence type="ECO:0000313" key="6">
    <source>
        <dbReference type="EMBL" id="SOB71202.1"/>
    </source>
</evidence>